<protein>
    <submittedName>
        <fullName evidence="1">Putative redox-active protein</fullName>
    </submittedName>
</protein>
<sequence length="157" mass="17329">MEREKVINDVRTKAEGYFQRGEFFCSESVIHTLNELLGWPFDPSISRLASGFPIGIGKSGCVCGAISGGVMALGMAYGRDHGNPMNSKMLPIAADLHDHIKKLYRSTCCRVITKDLVFDSPERKAHCVKITGEVAAWITDKLLDDEELINTIKSVNI</sequence>
<dbReference type="NCBIfam" id="TIGR01909">
    <property type="entry name" value="C_GCAxxG_C_C"/>
    <property type="match status" value="1"/>
</dbReference>
<dbReference type="InterPro" id="IPR036280">
    <property type="entry name" value="Multihaem_cyt_sf"/>
</dbReference>
<dbReference type="PATRIC" id="fig|476652.3.peg.4163"/>
<proteinExistence type="predicted"/>
<organism evidence="1 2">
    <name type="scientific">Desulfosporosinus acididurans</name>
    <dbReference type="NCBI Taxonomy" id="476652"/>
    <lineage>
        <taxon>Bacteria</taxon>
        <taxon>Bacillati</taxon>
        <taxon>Bacillota</taxon>
        <taxon>Clostridia</taxon>
        <taxon>Eubacteriales</taxon>
        <taxon>Desulfitobacteriaceae</taxon>
        <taxon>Desulfosporosinus</taxon>
    </lineage>
</organism>
<reference evidence="1 2" key="1">
    <citation type="submission" date="2015-06" db="EMBL/GenBank/DDBJ databases">
        <title>Draft genome of the moderately acidophilic sulfate reducer Candidatus Desulfosporosinus acididurans strain M1.</title>
        <authorList>
            <person name="Poehlein A."/>
            <person name="Petzsch P."/>
            <person name="Johnson B.D."/>
            <person name="Schloemann M."/>
            <person name="Daniel R."/>
            <person name="Muehling M."/>
        </authorList>
    </citation>
    <scope>NUCLEOTIDE SEQUENCE [LARGE SCALE GENOMIC DNA]</scope>
    <source>
        <strain evidence="1 2">M1</strain>
    </source>
</reference>
<comment type="caution">
    <text evidence="1">The sequence shown here is derived from an EMBL/GenBank/DDBJ whole genome shotgun (WGS) entry which is preliminary data.</text>
</comment>
<dbReference type="EMBL" id="LDZY01000017">
    <property type="protein sequence ID" value="KLU64117.1"/>
    <property type="molecule type" value="Genomic_DNA"/>
</dbReference>
<evidence type="ECO:0000313" key="2">
    <source>
        <dbReference type="Proteomes" id="UP000036356"/>
    </source>
</evidence>
<gene>
    <name evidence="1" type="ORF">DEAC_c39320</name>
</gene>
<accession>A0A0J1FL77</accession>
<dbReference type="RefSeq" id="WP_047811708.1">
    <property type="nucleotide sequence ID" value="NZ_LDZY01000017.1"/>
</dbReference>
<keyword evidence="2" id="KW-1185">Reference proteome</keyword>
<dbReference type="AlphaFoldDB" id="A0A0J1FL77"/>
<dbReference type="InterPro" id="IPR010181">
    <property type="entry name" value="CGCAxxGCC_motif"/>
</dbReference>
<dbReference type="Proteomes" id="UP000036356">
    <property type="component" value="Unassembled WGS sequence"/>
</dbReference>
<name>A0A0J1FL77_9FIRM</name>
<dbReference type="STRING" id="476652.DEAC_c39320"/>
<evidence type="ECO:0000313" key="1">
    <source>
        <dbReference type="EMBL" id="KLU64117.1"/>
    </source>
</evidence>
<dbReference type="Pfam" id="PF09719">
    <property type="entry name" value="C_GCAxxG_C_C"/>
    <property type="match status" value="1"/>
</dbReference>
<dbReference type="SUPFAM" id="SSF48695">
    <property type="entry name" value="Multiheme cytochromes"/>
    <property type="match status" value="1"/>
</dbReference>